<dbReference type="AlphaFoldDB" id="A0A6A5R9Y6"/>
<protein>
    <submittedName>
        <fullName evidence="1">Uncharacterized protein</fullName>
    </submittedName>
</protein>
<reference evidence="1" key="1">
    <citation type="journal article" date="2020" name="Stud. Mycol.">
        <title>101 Dothideomycetes genomes: a test case for predicting lifestyles and emergence of pathogens.</title>
        <authorList>
            <person name="Haridas S."/>
            <person name="Albert R."/>
            <person name="Binder M."/>
            <person name="Bloem J."/>
            <person name="Labutti K."/>
            <person name="Salamov A."/>
            <person name="Andreopoulos B."/>
            <person name="Baker S."/>
            <person name="Barry K."/>
            <person name="Bills G."/>
            <person name="Bluhm B."/>
            <person name="Cannon C."/>
            <person name="Castanera R."/>
            <person name="Culley D."/>
            <person name="Daum C."/>
            <person name="Ezra D."/>
            <person name="Gonzalez J."/>
            <person name="Henrissat B."/>
            <person name="Kuo A."/>
            <person name="Liang C."/>
            <person name="Lipzen A."/>
            <person name="Lutzoni F."/>
            <person name="Magnuson J."/>
            <person name="Mondo S."/>
            <person name="Nolan M."/>
            <person name="Ohm R."/>
            <person name="Pangilinan J."/>
            <person name="Park H.-J."/>
            <person name="Ramirez L."/>
            <person name="Alfaro M."/>
            <person name="Sun H."/>
            <person name="Tritt A."/>
            <person name="Yoshinaga Y."/>
            <person name="Zwiers L.-H."/>
            <person name="Turgeon B."/>
            <person name="Goodwin S."/>
            <person name="Spatafora J."/>
            <person name="Crous P."/>
            <person name="Grigoriev I."/>
        </authorList>
    </citation>
    <scope>NUCLEOTIDE SEQUENCE</scope>
    <source>
        <strain evidence="1">CBS 183.55</strain>
    </source>
</reference>
<evidence type="ECO:0000313" key="1">
    <source>
        <dbReference type="EMBL" id="KAF1923476.1"/>
    </source>
</evidence>
<sequence length="73" mass="7928">MLRANTHLVRRLLEFGTVSVHPRHGVTQCTGIAINTPFSTCNNSTTIAPIDNALAAIRALKPGEKLVYQEIAD</sequence>
<proteinExistence type="predicted"/>
<dbReference type="Proteomes" id="UP000800082">
    <property type="component" value="Unassembled WGS sequence"/>
</dbReference>
<dbReference type="EMBL" id="ML979005">
    <property type="protein sequence ID" value="KAF1923476.1"/>
    <property type="molecule type" value="Genomic_DNA"/>
</dbReference>
<keyword evidence="2" id="KW-1185">Reference proteome</keyword>
<organism evidence="1 2">
    <name type="scientific">Didymella exigua CBS 183.55</name>
    <dbReference type="NCBI Taxonomy" id="1150837"/>
    <lineage>
        <taxon>Eukaryota</taxon>
        <taxon>Fungi</taxon>
        <taxon>Dikarya</taxon>
        <taxon>Ascomycota</taxon>
        <taxon>Pezizomycotina</taxon>
        <taxon>Dothideomycetes</taxon>
        <taxon>Pleosporomycetidae</taxon>
        <taxon>Pleosporales</taxon>
        <taxon>Pleosporineae</taxon>
        <taxon>Didymellaceae</taxon>
        <taxon>Didymella</taxon>
    </lineage>
</organism>
<evidence type="ECO:0000313" key="2">
    <source>
        <dbReference type="Proteomes" id="UP000800082"/>
    </source>
</evidence>
<accession>A0A6A5R9Y6</accession>
<dbReference type="RefSeq" id="XP_033443729.1">
    <property type="nucleotide sequence ID" value="XM_033590317.1"/>
</dbReference>
<name>A0A6A5R9Y6_9PLEO</name>
<gene>
    <name evidence="1" type="ORF">M421DRAFT_406685</name>
</gene>
<dbReference type="GeneID" id="54347981"/>
<dbReference type="OrthoDB" id="3812140at2759"/>